<dbReference type="AlphaFoldDB" id="A0A6A4SVI3"/>
<name>A0A6A4SVI3_SCOMX</name>
<dbReference type="EMBL" id="VEVO01000007">
    <property type="protein sequence ID" value="KAF0039246.1"/>
    <property type="molecule type" value="Genomic_DNA"/>
</dbReference>
<organism evidence="1 2">
    <name type="scientific">Scophthalmus maximus</name>
    <name type="common">Turbot</name>
    <name type="synonym">Psetta maxima</name>
    <dbReference type="NCBI Taxonomy" id="52904"/>
    <lineage>
        <taxon>Eukaryota</taxon>
        <taxon>Metazoa</taxon>
        <taxon>Chordata</taxon>
        <taxon>Craniata</taxon>
        <taxon>Vertebrata</taxon>
        <taxon>Euteleostomi</taxon>
        <taxon>Actinopterygii</taxon>
        <taxon>Neopterygii</taxon>
        <taxon>Teleostei</taxon>
        <taxon>Neoteleostei</taxon>
        <taxon>Acanthomorphata</taxon>
        <taxon>Carangaria</taxon>
        <taxon>Pleuronectiformes</taxon>
        <taxon>Pleuronectoidei</taxon>
        <taxon>Scophthalmidae</taxon>
        <taxon>Scophthalmus</taxon>
    </lineage>
</organism>
<proteinExistence type="predicted"/>
<gene>
    <name evidence="1" type="ORF">F2P81_007481</name>
</gene>
<accession>A0A6A4SVI3</accession>
<evidence type="ECO:0000313" key="1">
    <source>
        <dbReference type="EMBL" id="KAF0039246.1"/>
    </source>
</evidence>
<reference evidence="1 2" key="1">
    <citation type="submission" date="2019-06" db="EMBL/GenBank/DDBJ databases">
        <title>Draft genomes of female and male turbot (Scophthalmus maximus).</title>
        <authorList>
            <person name="Xu H."/>
            <person name="Xu X.-W."/>
            <person name="Shao C."/>
            <person name="Chen S."/>
        </authorList>
    </citation>
    <scope>NUCLEOTIDE SEQUENCE [LARGE SCALE GENOMIC DNA]</scope>
    <source>
        <strain evidence="1">Ysfricsl-2016a</strain>
        <tissue evidence="1">Blood</tissue>
    </source>
</reference>
<comment type="caution">
    <text evidence="1">The sequence shown here is derived from an EMBL/GenBank/DDBJ whole genome shotgun (WGS) entry which is preliminary data.</text>
</comment>
<dbReference type="Proteomes" id="UP000438429">
    <property type="component" value="Unassembled WGS sequence"/>
</dbReference>
<sequence length="108" mass="12198">MQVWFVGRKLCSVLADVCGALALGLDLQFRYSVWNLYTMVSHALSGNDSSTNSKPNSSGMKQILRYKKRRKKKKLELKTESSGLYGRSDKLQQRVISLAQVTRELASQ</sequence>
<evidence type="ECO:0000313" key="2">
    <source>
        <dbReference type="Proteomes" id="UP000438429"/>
    </source>
</evidence>
<protein>
    <submittedName>
        <fullName evidence="1">Uncharacterized protein</fullName>
    </submittedName>
</protein>